<evidence type="ECO:0000313" key="2">
    <source>
        <dbReference type="Proteomes" id="UP000704611"/>
    </source>
</evidence>
<reference evidence="1 2" key="1">
    <citation type="submission" date="2021-06" db="EMBL/GenBank/DDBJ databases">
        <title>Rheinheimera indica sp. nov., isolated from deep-sea sediment.</title>
        <authorList>
            <person name="Wang Z."/>
            <person name="Zhang X.-Y."/>
        </authorList>
    </citation>
    <scope>NUCLEOTIDE SEQUENCE [LARGE SCALE GENOMIC DNA]</scope>
    <source>
        <strain evidence="1 2">SM2107</strain>
    </source>
</reference>
<comment type="caution">
    <text evidence="1">The sequence shown here is derived from an EMBL/GenBank/DDBJ whole genome shotgun (WGS) entry which is preliminary data.</text>
</comment>
<dbReference type="RefSeq" id="WP_217671127.1">
    <property type="nucleotide sequence ID" value="NZ_JAHRID010000009.1"/>
</dbReference>
<gene>
    <name evidence="1" type="ORF">KQY15_17120</name>
</gene>
<dbReference type="EMBL" id="JAHRID010000009">
    <property type="protein sequence ID" value="MBV2130821.1"/>
    <property type="molecule type" value="Genomic_DNA"/>
</dbReference>
<sequence>MKVESFRDLLDWTSGYHQHLSNCFTDSASVQSDKRSQMLLNYLADKEMDLATRVRGFKDVGEDKALNTWCTEHIDKHPLMAEAACDDAYTTMDSNAIIAEVEQQHQIIILLYENLYDRSPKEEIKDLLAKVRDLEKQQAQQMMQGANRLEDI</sequence>
<keyword evidence="2" id="KW-1185">Reference proteome</keyword>
<evidence type="ECO:0008006" key="3">
    <source>
        <dbReference type="Google" id="ProtNLM"/>
    </source>
</evidence>
<dbReference type="Proteomes" id="UP000704611">
    <property type="component" value="Unassembled WGS sequence"/>
</dbReference>
<protein>
    <recommendedName>
        <fullName evidence="3">ATPase</fullName>
    </recommendedName>
</protein>
<proteinExistence type="predicted"/>
<accession>A0ABS6MPV8</accession>
<organism evidence="1 2">
    <name type="scientific">Arsukibacterium indicum</name>
    <dbReference type="NCBI Taxonomy" id="2848612"/>
    <lineage>
        <taxon>Bacteria</taxon>
        <taxon>Pseudomonadati</taxon>
        <taxon>Pseudomonadota</taxon>
        <taxon>Gammaproteobacteria</taxon>
        <taxon>Chromatiales</taxon>
        <taxon>Chromatiaceae</taxon>
        <taxon>Arsukibacterium</taxon>
    </lineage>
</organism>
<evidence type="ECO:0000313" key="1">
    <source>
        <dbReference type="EMBL" id="MBV2130821.1"/>
    </source>
</evidence>
<name>A0ABS6MPV8_9GAMM</name>